<feature type="region of interest" description="Disordered" evidence="1">
    <location>
        <begin position="274"/>
        <end position="295"/>
    </location>
</feature>
<keyword evidence="3" id="KW-1185">Reference proteome</keyword>
<dbReference type="KEGG" id="abra:BN85301080"/>
<dbReference type="HOGENOM" id="CLU_887461_0_0_14"/>
<organism evidence="2 3">
    <name type="scientific">Acholeplasma brassicae</name>
    <dbReference type="NCBI Taxonomy" id="61635"/>
    <lineage>
        <taxon>Bacteria</taxon>
        <taxon>Bacillati</taxon>
        <taxon>Mycoplasmatota</taxon>
        <taxon>Mollicutes</taxon>
        <taxon>Acholeplasmatales</taxon>
        <taxon>Acholeplasmataceae</taxon>
        <taxon>Acholeplasma</taxon>
    </lineage>
</organism>
<evidence type="ECO:0000256" key="1">
    <source>
        <dbReference type="SAM" id="MobiDB-lite"/>
    </source>
</evidence>
<evidence type="ECO:0000313" key="2">
    <source>
        <dbReference type="EMBL" id="CCV65129.1"/>
    </source>
</evidence>
<dbReference type="Proteomes" id="UP000032737">
    <property type="component" value="Chromosome"/>
</dbReference>
<dbReference type="RefSeq" id="WP_030003998.1">
    <property type="nucleotide sequence ID" value="NC_022549.1"/>
</dbReference>
<gene>
    <name evidence="2" type="ORF">BN85301080</name>
</gene>
<name>U4KSL1_9MOLU</name>
<dbReference type="AlphaFoldDB" id="U4KSL1"/>
<proteinExistence type="predicted"/>
<evidence type="ECO:0000313" key="3">
    <source>
        <dbReference type="Proteomes" id="UP000032737"/>
    </source>
</evidence>
<protein>
    <submittedName>
        <fullName evidence="2">Uncharacterized protein</fullName>
    </submittedName>
</protein>
<reference evidence="2 3" key="1">
    <citation type="journal article" date="2013" name="J. Mol. Microbiol. Biotechnol.">
        <title>Analysis of the Complete Genomes of Acholeplasma brassicae , A. palmae and A. laidlawii and Their Comparison to the Obligate Parasites from ' Candidatus Phytoplasma'.</title>
        <authorList>
            <person name="Kube M."/>
            <person name="Siewert C."/>
            <person name="Migdoll A.M."/>
            <person name="Duduk B."/>
            <person name="Holz S."/>
            <person name="Rabus R."/>
            <person name="Seemuller E."/>
            <person name="Mitrovic J."/>
            <person name="Muller I."/>
            <person name="Buttner C."/>
            <person name="Reinhardt R."/>
        </authorList>
    </citation>
    <scope>NUCLEOTIDE SEQUENCE [LARGE SCALE GENOMIC DNA]</scope>
    <source>
        <strain evidence="3">0502</strain>
    </source>
</reference>
<dbReference type="EMBL" id="FO681348">
    <property type="protein sequence ID" value="CCV65129.1"/>
    <property type="molecule type" value="Genomic_DNA"/>
</dbReference>
<accession>U4KSL1</accession>
<sequence length="313" mass="36130">MRYFKYLSNSAFKLHTDSVFNEKKHSFEINLSKSSSKVYSDYQELINYVCLAFLNSILIKEPLRNDSSDLSNKLNEFQKQKGKLSSSSNAFPALQLVSNVIDNKSFYDIIVKSKVLDAANTNKHAFKQIDFNKDIVQKAILGYNKMIEVLSTDVQSIITRKCILQTSVVNKNIPKVEINTSVNLLTDKINKNIDIVSELIKQIDEYNDVKSILKVMKQVNDFRGMIARYQELTGQNYNNKGITIYSIDKTLKRLKRKKAELNIIKSNLHNQTLSKKYSKTKKDSTNTTNDKNSRKEYSLIQTLKKIIRNKRTK</sequence>